<dbReference type="OrthoDB" id="9808443at2"/>
<evidence type="ECO:0000313" key="2">
    <source>
        <dbReference type="Proteomes" id="UP000035268"/>
    </source>
</evidence>
<evidence type="ECO:0008006" key="3">
    <source>
        <dbReference type="Google" id="ProtNLM"/>
    </source>
</evidence>
<proteinExistence type="predicted"/>
<dbReference type="KEGG" id="vbl:L21SP4_01527"/>
<dbReference type="STRING" id="1307763.L21SP4_01527"/>
<organism evidence="1 2">
    <name type="scientific">Kiritimatiella glycovorans</name>
    <dbReference type="NCBI Taxonomy" id="1307763"/>
    <lineage>
        <taxon>Bacteria</taxon>
        <taxon>Pseudomonadati</taxon>
        <taxon>Kiritimatiellota</taxon>
        <taxon>Kiritimatiellia</taxon>
        <taxon>Kiritimatiellales</taxon>
        <taxon>Kiritimatiellaceae</taxon>
        <taxon>Kiritimatiella</taxon>
    </lineage>
</organism>
<dbReference type="PATRIC" id="fig|1609981.3.peg.1585"/>
<sequence>MSTSRSHSIQARLLNYSREHQVNHNHTLTRYGIERLMYRLSRSSYADRFVLKGAMLFVLWLEDLHRPTQDLDLLGFGDLSSSNLRNIFEDVCKLPVEDDGIEFSKDGIEIEEIREAEVYQGLRIKIPGRLGNTRLNVSVDVGFGDAVVPDPEKSDYPVLLDLPRPEMKTYPRETVVAEKVDAMIVLGLLNSRMKDYYDLWTLAQRFPFDAALLAKAIDASLKRRGRELPSQTPPGLQDEFVANPTKQTQWKGFLRRTIPDQADLELGEVVPAIREFLAPVLKSIVLGKALRLHWTPGSGWSANRSQ</sequence>
<dbReference type="Proteomes" id="UP000035268">
    <property type="component" value="Chromosome"/>
</dbReference>
<accession>A0A0G3EH74</accession>
<name>A0A0G3EH74_9BACT</name>
<evidence type="ECO:0000313" key="1">
    <source>
        <dbReference type="EMBL" id="AKJ64772.1"/>
    </source>
</evidence>
<reference evidence="2" key="1">
    <citation type="submission" date="2015-02" db="EMBL/GenBank/DDBJ databases">
        <title>Description and complete genome sequence of the first cultured representative of the subdivision 5 of the Verrucomicrobia phylum.</title>
        <authorList>
            <person name="Spring S."/>
            <person name="Bunk B."/>
            <person name="Sproer C."/>
            <person name="Klenk H.-P."/>
        </authorList>
    </citation>
    <scope>NUCLEOTIDE SEQUENCE [LARGE SCALE GENOMIC DNA]</scope>
    <source>
        <strain evidence="2">L21-Fru-AB</strain>
    </source>
</reference>
<protein>
    <recommendedName>
        <fullName evidence="3">Nucleotidyl transferase AbiEii/AbiGii toxin family protein</fullName>
    </recommendedName>
</protein>
<dbReference type="EMBL" id="CP010904">
    <property type="protein sequence ID" value="AKJ64772.1"/>
    <property type="molecule type" value="Genomic_DNA"/>
</dbReference>
<dbReference type="InterPro" id="IPR014942">
    <property type="entry name" value="AbiEii"/>
</dbReference>
<keyword evidence="2" id="KW-1185">Reference proteome</keyword>
<dbReference type="Pfam" id="PF08843">
    <property type="entry name" value="AbiEii"/>
    <property type="match status" value="1"/>
</dbReference>
<gene>
    <name evidence="1" type="ORF">L21SP4_01527</name>
</gene>
<dbReference type="AlphaFoldDB" id="A0A0G3EH74"/>
<reference evidence="1 2" key="2">
    <citation type="journal article" date="2016" name="ISME J.">
        <title>Characterization of the first cultured representative of Verrucomicrobia subdivision 5 indicates the proposal of a novel phylum.</title>
        <authorList>
            <person name="Spring S."/>
            <person name="Bunk B."/>
            <person name="Sproer C."/>
            <person name="Schumann P."/>
            <person name="Rohde M."/>
            <person name="Tindall B.J."/>
            <person name="Klenk H.P."/>
        </authorList>
    </citation>
    <scope>NUCLEOTIDE SEQUENCE [LARGE SCALE GENOMIC DNA]</scope>
    <source>
        <strain evidence="1 2">L21-Fru-AB</strain>
    </source>
</reference>